<feature type="transmembrane region" description="Helical" evidence="1">
    <location>
        <begin position="178"/>
        <end position="196"/>
    </location>
</feature>
<dbReference type="GO" id="GO:0016020">
    <property type="term" value="C:membrane"/>
    <property type="evidence" value="ECO:0007669"/>
    <property type="project" value="InterPro"/>
</dbReference>
<feature type="transmembrane region" description="Helical" evidence="1">
    <location>
        <begin position="6"/>
        <end position="24"/>
    </location>
</feature>
<dbReference type="Proteomes" id="UP000540989">
    <property type="component" value="Unassembled WGS sequence"/>
</dbReference>
<protein>
    <submittedName>
        <fullName evidence="2">Succinate dehydrogenase/fumarate reductase cytochrome b subunit</fullName>
    </submittedName>
</protein>
<dbReference type="AlphaFoldDB" id="A0A7W7ZIE7"/>
<keyword evidence="1" id="KW-0472">Membrane</keyword>
<sequence length="283" mass="31148">MVPVILIPICCGYVAFHLAGSGFLKTSAIAHFAVGAPALYSLMGQWLDSQKLFPFHANEIWIAFWLLLTALCLADRPAIRSQPSKSSRLATIHGICAVPIMLFAALHLTNHFVGLWGAQAHIAFMRQARRVYRNPAVEIALVSFFAFQFATGIVLTWRGIARGLADDWMKRLQRISGAYLAVFVMSHFSAVARARYLQHSDTNWTWLTSYNLLTDKWSARLTPYYFLGVVALSVHAACAVRFLLMAHGTKPSAANRIFGVLVGSGSIAAIAIMVGLVRGSIHM</sequence>
<organism evidence="2 3">
    <name type="scientific">Granulicella aggregans</name>
    <dbReference type="NCBI Taxonomy" id="474949"/>
    <lineage>
        <taxon>Bacteria</taxon>
        <taxon>Pseudomonadati</taxon>
        <taxon>Acidobacteriota</taxon>
        <taxon>Terriglobia</taxon>
        <taxon>Terriglobales</taxon>
        <taxon>Acidobacteriaceae</taxon>
        <taxon>Granulicella</taxon>
    </lineage>
</organism>
<dbReference type="RefSeq" id="WP_184222861.1">
    <property type="nucleotide sequence ID" value="NZ_JACHIP010000014.1"/>
</dbReference>
<dbReference type="SUPFAM" id="SSF81343">
    <property type="entry name" value="Fumarate reductase respiratory complex transmembrane subunits"/>
    <property type="match status" value="1"/>
</dbReference>
<evidence type="ECO:0000313" key="3">
    <source>
        <dbReference type="Proteomes" id="UP000540989"/>
    </source>
</evidence>
<evidence type="ECO:0000313" key="2">
    <source>
        <dbReference type="EMBL" id="MBB5060519.1"/>
    </source>
</evidence>
<name>A0A7W7ZIE7_9BACT</name>
<accession>A0A7W7ZIE7</accession>
<feature type="transmembrane region" description="Helical" evidence="1">
    <location>
        <begin position="224"/>
        <end position="244"/>
    </location>
</feature>
<feature type="transmembrane region" description="Helical" evidence="1">
    <location>
        <begin position="256"/>
        <end position="277"/>
    </location>
</feature>
<feature type="transmembrane region" description="Helical" evidence="1">
    <location>
        <begin position="95"/>
        <end position="116"/>
    </location>
</feature>
<dbReference type="EMBL" id="JACHIP010000014">
    <property type="protein sequence ID" value="MBB5060519.1"/>
    <property type="molecule type" value="Genomic_DNA"/>
</dbReference>
<dbReference type="InterPro" id="IPR034804">
    <property type="entry name" value="SQR/QFR_C/D"/>
</dbReference>
<proteinExistence type="predicted"/>
<feature type="transmembrane region" description="Helical" evidence="1">
    <location>
        <begin position="53"/>
        <end position="74"/>
    </location>
</feature>
<comment type="caution">
    <text evidence="2">The sequence shown here is derived from an EMBL/GenBank/DDBJ whole genome shotgun (WGS) entry which is preliminary data.</text>
</comment>
<keyword evidence="1" id="KW-0812">Transmembrane</keyword>
<keyword evidence="1" id="KW-1133">Transmembrane helix</keyword>
<feature type="transmembrane region" description="Helical" evidence="1">
    <location>
        <begin position="136"/>
        <end position="157"/>
    </location>
</feature>
<reference evidence="2 3" key="1">
    <citation type="submission" date="2020-08" db="EMBL/GenBank/DDBJ databases">
        <title>Genomic Encyclopedia of Type Strains, Phase IV (KMG-V): Genome sequencing to study the core and pangenomes of soil and plant-associated prokaryotes.</title>
        <authorList>
            <person name="Whitman W."/>
        </authorList>
    </citation>
    <scope>NUCLEOTIDE SEQUENCE [LARGE SCALE GENOMIC DNA]</scope>
    <source>
        <strain evidence="2 3">M8UP14</strain>
    </source>
</reference>
<gene>
    <name evidence="2" type="ORF">HDF16_005255</name>
</gene>
<keyword evidence="3" id="KW-1185">Reference proteome</keyword>
<evidence type="ECO:0000256" key="1">
    <source>
        <dbReference type="SAM" id="Phobius"/>
    </source>
</evidence>